<evidence type="ECO:0000256" key="3">
    <source>
        <dbReference type="ARBA" id="ARBA00022837"/>
    </source>
</evidence>
<dbReference type="SUPFAM" id="SSF48208">
    <property type="entry name" value="Six-hairpin glycosidases"/>
    <property type="match status" value="1"/>
</dbReference>
<accession>A0AAU9D1D1</accession>
<name>A0AAU9D1D1_9BACT</name>
<dbReference type="InterPro" id="IPR014718">
    <property type="entry name" value="GH-type_carb-bd"/>
</dbReference>
<dbReference type="AlphaFoldDB" id="A0AAU9D1D1"/>
<dbReference type="GO" id="GO:0000224">
    <property type="term" value="F:peptide-N4-(N-acetyl-beta-glucosaminyl)asparagine amidase activity"/>
    <property type="evidence" value="ECO:0007669"/>
    <property type="project" value="TreeGrafter"/>
</dbReference>
<dbReference type="Pfam" id="PF07971">
    <property type="entry name" value="Glyco_hydro_92"/>
    <property type="match status" value="1"/>
</dbReference>
<feature type="domain" description="Glycosyl hydrolase family 92" evidence="4">
    <location>
        <begin position="291"/>
        <end position="752"/>
    </location>
</feature>
<keyword evidence="6" id="KW-0614">Plasmid</keyword>
<organism evidence="6 7">
    <name type="scientific">Fulvitalea axinellae</name>
    <dbReference type="NCBI Taxonomy" id="1182444"/>
    <lineage>
        <taxon>Bacteria</taxon>
        <taxon>Pseudomonadati</taxon>
        <taxon>Bacteroidota</taxon>
        <taxon>Cytophagia</taxon>
        <taxon>Cytophagales</taxon>
        <taxon>Persicobacteraceae</taxon>
        <taxon>Fulvitalea</taxon>
    </lineage>
</organism>
<dbReference type="PANTHER" id="PTHR12143">
    <property type="entry name" value="PEPTIDE N-GLYCANASE PNGASE -RELATED"/>
    <property type="match status" value="1"/>
</dbReference>
<dbReference type="InterPro" id="IPR050883">
    <property type="entry name" value="PNGase"/>
</dbReference>
<evidence type="ECO:0000259" key="4">
    <source>
        <dbReference type="Pfam" id="PF07971"/>
    </source>
</evidence>
<dbReference type="GO" id="GO:0005829">
    <property type="term" value="C:cytosol"/>
    <property type="evidence" value="ECO:0007669"/>
    <property type="project" value="TreeGrafter"/>
</dbReference>
<dbReference type="NCBIfam" id="TIGR01180">
    <property type="entry name" value="aman2_put"/>
    <property type="match status" value="1"/>
</dbReference>
<reference evidence="6 7" key="1">
    <citation type="submission" date="2021-12" db="EMBL/GenBank/DDBJ databases">
        <title>Genome sequencing of bacteria with rrn-lacking chromosome and rrn-plasmid.</title>
        <authorList>
            <person name="Anda M."/>
            <person name="Iwasaki W."/>
        </authorList>
    </citation>
    <scope>NUCLEOTIDE SEQUENCE [LARGE SCALE GENOMIC DNA]</scope>
    <source>
        <strain evidence="6 7">DSM 100852</strain>
        <plasmid evidence="6 7">pFA1</plasmid>
    </source>
</reference>
<dbReference type="PANTHER" id="PTHR12143:SF43">
    <property type="entry name" value="PUTATIVE-RELATED"/>
    <property type="match status" value="1"/>
</dbReference>
<dbReference type="FunFam" id="3.30.2080.10:FF:000001">
    <property type="entry name" value="Alpha-1,2-mannosidase subfamily"/>
    <property type="match status" value="1"/>
</dbReference>
<dbReference type="InterPro" id="IPR041371">
    <property type="entry name" value="GH92_N"/>
</dbReference>
<dbReference type="Gene3D" id="2.70.98.10">
    <property type="match status" value="1"/>
</dbReference>
<comment type="cofactor">
    <cofactor evidence="1">
        <name>Ca(2+)</name>
        <dbReference type="ChEBI" id="CHEBI:29108"/>
    </cofactor>
</comment>
<dbReference type="Gene3D" id="3.30.2080.10">
    <property type="entry name" value="GH92 mannosidase domain"/>
    <property type="match status" value="1"/>
</dbReference>
<gene>
    <name evidence="6" type="ORF">FUAX_39140</name>
</gene>
<dbReference type="GO" id="GO:0006516">
    <property type="term" value="P:glycoprotein catabolic process"/>
    <property type="evidence" value="ECO:0007669"/>
    <property type="project" value="TreeGrafter"/>
</dbReference>
<geneLocation type="plasmid" evidence="6 7">
    <name>pFA1</name>
</geneLocation>
<dbReference type="InterPro" id="IPR008928">
    <property type="entry name" value="6-hairpin_glycosidase_sf"/>
</dbReference>
<dbReference type="Gene3D" id="1.20.1610.10">
    <property type="entry name" value="alpha-1,2-mannosidases domains"/>
    <property type="match status" value="1"/>
</dbReference>
<dbReference type="GO" id="GO:0005975">
    <property type="term" value="P:carbohydrate metabolic process"/>
    <property type="evidence" value="ECO:0007669"/>
    <property type="project" value="InterPro"/>
</dbReference>
<evidence type="ECO:0000259" key="5">
    <source>
        <dbReference type="Pfam" id="PF17678"/>
    </source>
</evidence>
<comment type="subunit">
    <text evidence="2">Monomer.</text>
</comment>
<keyword evidence="7" id="KW-1185">Reference proteome</keyword>
<keyword evidence="3" id="KW-0106">Calcium</keyword>
<dbReference type="Gene3D" id="1.20.1050.60">
    <property type="entry name" value="alpha-1,2-mannosidase"/>
    <property type="match status" value="1"/>
</dbReference>
<evidence type="ECO:0000313" key="7">
    <source>
        <dbReference type="Proteomes" id="UP001348817"/>
    </source>
</evidence>
<dbReference type="InterPro" id="IPR005887">
    <property type="entry name" value="GH92_a_mannosidase_put"/>
</dbReference>
<proteinExistence type="predicted"/>
<dbReference type="RefSeq" id="WP_338394976.1">
    <property type="nucleotide sequence ID" value="NZ_AP025315.1"/>
</dbReference>
<dbReference type="KEGG" id="fax:FUAX_39140"/>
<dbReference type="Proteomes" id="UP001348817">
    <property type="component" value="Plasmid pFA1"/>
</dbReference>
<sequence>MNNSILRVLMLATIFLWSCAHKKEETGHKVQTASPIDYVDPYVGTAPATVGNAADHGHGSENNAQVVPSVTLPFGMTNWTPQTRRTERKCVAPYYYTDTKIQGFRASHWLSGSCTQDYGSVTFMPLSGKLVCDPEKRATPYSHEDETVRPDYYSIILPELALKTEMSATKRSGILRFEFAQAGKGHVVITPNSDEGQAFVEYDAKAGEVRGYNPAHRIYQGNGQYAGFKGYFVARISKTPESHGMYAGDSLLSGEKSIRDRKNIGAYLSFGVEAGETVTLKVGTSFTSIEEARKNLDAEIPNWDFDLVTEQNRKVWNELLGRVKVKGEEAEKKKFYTALYHSFQQPRVFSDVSGSYISFGADSTVRKAEGFDYYADFSMWDTYRTLHPMLNIIAPDYNVDMMKSLVLKAEQGGWLPIFPCWNNYTSAMVGDHVISVLGDAYIKGLDFDIEKAYTYMRKNAFETPAEYQDYVNGMGRRGLKAYIDAGYLPVDEPVKEAFHKGEQASRTLEYAYDDFVLAQVAKKLGKTDDFKKLIERSESYSKIYDPATGYVRGRYISGEWHKDFVADKRMPYITEGTPRQYTWYVPHSPEGLMRLMGGKENFNAKLDSLFGQNQYWHGNEPGHQTAFLYNYSGKPERTQTEVKRIRDKEYGLGPGGLSGNDDAGQMSAWYAMAAMGIYPVAPGTTEYAVTSPAFDEVSVSVPGGKAFTIKSEGASKGQYLIEKANLENEKLNKLFIQHDDIVSGKTLSIKLKPIQEKALATPEKGKSTK</sequence>
<dbReference type="InterPro" id="IPR012939">
    <property type="entry name" value="Glyco_hydro_92"/>
</dbReference>
<evidence type="ECO:0000313" key="6">
    <source>
        <dbReference type="EMBL" id="BDD11482.1"/>
    </source>
</evidence>
<feature type="domain" description="Glycosyl hydrolase family 92 N-terminal" evidence="5">
    <location>
        <begin position="38"/>
        <end position="285"/>
    </location>
</feature>
<dbReference type="Pfam" id="PF17678">
    <property type="entry name" value="Glyco_hydro_92N"/>
    <property type="match status" value="1"/>
</dbReference>
<evidence type="ECO:0000256" key="2">
    <source>
        <dbReference type="ARBA" id="ARBA00011245"/>
    </source>
</evidence>
<dbReference type="GO" id="GO:0030246">
    <property type="term" value="F:carbohydrate binding"/>
    <property type="evidence" value="ECO:0007669"/>
    <property type="project" value="InterPro"/>
</dbReference>
<evidence type="ECO:0000256" key="1">
    <source>
        <dbReference type="ARBA" id="ARBA00001913"/>
    </source>
</evidence>
<protein>
    <submittedName>
        <fullName evidence="6">Alpha-1 2-mannosidase</fullName>
    </submittedName>
</protein>
<dbReference type="EMBL" id="AP025315">
    <property type="protein sequence ID" value="BDD11482.1"/>
    <property type="molecule type" value="Genomic_DNA"/>
</dbReference>